<dbReference type="SMART" id="SM00260">
    <property type="entry name" value="CheW"/>
    <property type="match status" value="1"/>
</dbReference>
<reference evidence="4" key="1">
    <citation type="submission" date="2021-07" db="EMBL/GenBank/DDBJ databases">
        <title>Complete genome sequence of Crassaminicella sp. 143-21, isolated from a deep-sea hydrothermal vent.</title>
        <authorList>
            <person name="Li X."/>
        </authorList>
    </citation>
    <scope>NUCLEOTIDE SEQUENCE</scope>
    <source>
        <strain evidence="4">143-21</strain>
    </source>
</reference>
<feature type="domain" description="Response regulatory" evidence="2">
    <location>
        <begin position="178"/>
        <end position="305"/>
    </location>
</feature>
<dbReference type="PIRSF" id="PIRSF002867">
    <property type="entry name" value="CheV"/>
    <property type="match status" value="1"/>
</dbReference>
<evidence type="ECO:0000259" key="2">
    <source>
        <dbReference type="PROSITE" id="PS50110"/>
    </source>
</evidence>
<evidence type="ECO:0000313" key="4">
    <source>
        <dbReference type="EMBL" id="QXM06537.1"/>
    </source>
</evidence>
<sequence>MNETKGILLESGTGEVEVLEFIVGHKHYAINVVKTKEIFQVSNITQIPNTSPSIAGMTLIRGKTITLIDLKHTLEKEKQANIEKSMALLCEFNKTEVAFLVDKVVGIHRIGWNQIEKPDEIVIDSQVIGNIVMDNKILMLLDFEKIFMDISSPNKSSYGGYDKGIEKIQYNKKRADVKLVLADDSTTIRNLLKDVLTEAGYVNLTFFDDGQQVYDYLTNLAKEKGKDFLKYVDALITDIEMPQMDGHTLTRKIKEDAILNALPVIIFSSLITDDLYHKGEEVGANAQMSKPDIDNLVKMIDDYTLNKA</sequence>
<accession>A0ABX8RBV7</accession>
<name>A0ABX8RBV7_9CLOT</name>
<dbReference type="RefSeq" id="WP_218283233.1">
    <property type="nucleotide sequence ID" value="NZ_CP078093.1"/>
</dbReference>
<dbReference type="PANTHER" id="PTHR47233">
    <property type="entry name" value="CHEMOTAXIS PROTEIN CHEV"/>
    <property type="match status" value="1"/>
</dbReference>
<protein>
    <submittedName>
        <fullName evidence="4">Chemotaxis protein</fullName>
    </submittedName>
</protein>
<dbReference type="EMBL" id="CP078093">
    <property type="protein sequence ID" value="QXM06537.1"/>
    <property type="molecule type" value="Genomic_DNA"/>
</dbReference>
<keyword evidence="5" id="KW-1185">Reference proteome</keyword>
<dbReference type="Proteomes" id="UP000886818">
    <property type="component" value="Chromosome"/>
</dbReference>
<dbReference type="PANTHER" id="PTHR47233:SF3">
    <property type="entry name" value="CHEMOTAXIS PROTEIN CHEV"/>
    <property type="match status" value="1"/>
</dbReference>
<dbReference type="InterPro" id="IPR001789">
    <property type="entry name" value="Sig_transdc_resp-reg_receiver"/>
</dbReference>
<evidence type="ECO:0000259" key="3">
    <source>
        <dbReference type="PROSITE" id="PS50851"/>
    </source>
</evidence>
<dbReference type="Pfam" id="PF01584">
    <property type="entry name" value="CheW"/>
    <property type="match status" value="1"/>
</dbReference>
<dbReference type="InterPro" id="IPR024181">
    <property type="entry name" value="Chemotax_regulator_CheV"/>
</dbReference>
<feature type="modified residue" description="4-aspartylphosphate" evidence="1">
    <location>
        <position position="238"/>
    </location>
</feature>
<gene>
    <name evidence="4" type="ORF">KVH43_01965</name>
</gene>
<proteinExistence type="predicted"/>
<dbReference type="SMART" id="SM00448">
    <property type="entry name" value="REC"/>
    <property type="match status" value="1"/>
</dbReference>
<organism evidence="4 5">
    <name type="scientific">Crassaminicella indica</name>
    <dbReference type="NCBI Taxonomy" id="2855394"/>
    <lineage>
        <taxon>Bacteria</taxon>
        <taxon>Bacillati</taxon>
        <taxon>Bacillota</taxon>
        <taxon>Clostridia</taxon>
        <taxon>Eubacteriales</taxon>
        <taxon>Clostridiaceae</taxon>
        <taxon>Crassaminicella</taxon>
    </lineage>
</organism>
<evidence type="ECO:0000313" key="5">
    <source>
        <dbReference type="Proteomes" id="UP000886818"/>
    </source>
</evidence>
<keyword evidence="1" id="KW-0597">Phosphoprotein</keyword>
<feature type="domain" description="CheW-like" evidence="3">
    <location>
        <begin position="15"/>
        <end position="152"/>
    </location>
</feature>
<evidence type="ECO:0000256" key="1">
    <source>
        <dbReference type="PROSITE-ProRule" id="PRU00169"/>
    </source>
</evidence>
<dbReference type="PROSITE" id="PS50110">
    <property type="entry name" value="RESPONSE_REGULATORY"/>
    <property type="match status" value="1"/>
</dbReference>
<dbReference type="PROSITE" id="PS50851">
    <property type="entry name" value="CHEW"/>
    <property type="match status" value="1"/>
</dbReference>
<dbReference type="Pfam" id="PF00072">
    <property type="entry name" value="Response_reg"/>
    <property type="match status" value="1"/>
</dbReference>
<dbReference type="InterPro" id="IPR002545">
    <property type="entry name" value="CheW-lke_dom"/>
</dbReference>